<dbReference type="InterPro" id="IPR011051">
    <property type="entry name" value="RmlC_Cupin_sf"/>
</dbReference>
<dbReference type="SUPFAM" id="SSF46689">
    <property type="entry name" value="Homeodomain-like"/>
    <property type="match status" value="1"/>
</dbReference>
<dbReference type="Pfam" id="PF02311">
    <property type="entry name" value="AraC_binding"/>
    <property type="match status" value="1"/>
</dbReference>
<dbReference type="EMBL" id="AAIGQE010000002">
    <property type="protein sequence ID" value="ECE0294303.1"/>
    <property type="molecule type" value="Genomic_DNA"/>
</dbReference>
<evidence type="ECO:0000313" key="9">
    <source>
        <dbReference type="EMBL" id="EBY1701028.1"/>
    </source>
</evidence>
<dbReference type="EMBL" id="AAIKGB010000006">
    <property type="protein sequence ID" value="ECF1543108.1"/>
    <property type="molecule type" value="Genomic_DNA"/>
</dbReference>
<keyword evidence="4" id="KW-0804">Transcription</keyword>
<dbReference type="KEGG" id="seni:CY43_06510"/>
<reference evidence="20 24" key="1">
    <citation type="submission" date="2014-09" db="EMBL/GenBank/DDBJ databases">
        <title>Salmonella Genotype and Phenotype Association.</title>
        <authorList>
            <person name="Chen Y."/>
            <person name="Folster J."/>
            <person name="Ayers S."/>
            <person name="Kabera C."/>
            <person name="Li C."/>
            <person name="Mukherjee S."/>
            <person name="Lam C."/>
            <person name="Zhao S."/>
            <person name="McDermott P."/>
        </authorList>
    </citation>
    <scope>NUCLEOTIDE SEQUENCE [LARGE SCALE GENOMIC DNA]</scope>
    <source>
        <strain evidence="20 24">CVM N32045</strain>
    </source>
</reference>
<evidence type="ECO:0000313" key="24">
    <source>
        <dbReference type="Proteomes" id="UP000054461"/>
    </source>
</evidence>
<dbReference type="eggNOG" id="COG2207">
    <property type="taxonomic scope" value="Bacteria"/>
</dbReference>
<dbReference type="InterPro" id="IPR018062">
    <property type="entry name" value="HTH_AraC-typ_CS"/>
</dbReference>
<evidence type="ECO:0000313" key="12">
    <source>
        <dbReference type="EMBL" id="ECF1543108.1"/>
    </source>
</evidence>
<dbReference type="EMBL" id="DAANVO010000004">
    <property type="protein sequence ID" value="HAD1584064.1"/>
    <property type="molecule type" value="Genomic_DNA"/>
</dbReference>
<dbReference type="SMART" id="SM00342">
    <property type="entry name" value="HTH_ARAC"/>
    <property type="match status" value="1"/>
</dbReference>
<dbReference type="GO" id="GO:0003700">
    <property type="term" value="F:DNA-binding transcription factor activity"/>
    <property type="evidence" value="ECO:0007669"/>
    <property type="project" value="InterPro"/>
</dbReference>
<dbReference type="EMBL" id="RVDJ01000004">
    <property type="protein sequence ID" value="MLP84967.1"/>
    <property type="molecule type" value="Genomic_DNA"/>
</dbReference>
<evidence type="ECO:0000313" key="19">
    <source>
        <dbReference type="EMBL" id="HAD1584064.1"/>
    </source>
</evidence>
<sequence length="264" mass="29857">MIGLRLDGYDPDLHHDAAVAFCIRARDDELFSPRHQHRKGQLILALHGAITCEVENAMWMVPPQYAVWLPGSLPHSNHVTAGAELCFLFIEPAAVVMPERCCTLKISPLCRELILSLARRTDPERAQMPTQRLIQVLFDELPQQPQEQLQLPVSGHPKIRQMVETMAQEPARWNTLGQWASVFAMSERNLARLVVKETGLSFRRWRHQLQLILALQALIAGRNVQQTAQMLGYDSTTAFITMFKKGLGQTPGQYLTGELLLPHN</sequence>
<dbReference type="Proteomes" id="UP000034636">
    <property type="component" value="Chromosome"/>
</dbReference>
<accession>A0A0D6GG84</accession>
<reference evidence="19" key="6">
    <citation type="submission" date="2019-08" db="EMBL/GenBank/DDBJ databases">
        <authorList>
            <consortium name="NCBI Pathogen Detection Project"/>
        </authorList>
    </citation>
    <scope>NUCLEOTIDE SEQUENCE</scope>
    <source>
        <strain evidence="18">Salmonella enterica</strain>
        <strain evidence="19">SSI_AA659</strain>
    </source>
</reference>
<dbReference type="EMBL" id="AAKVET010000001">
    <property type="protein sequence ID" value="ECW0638748.1"/>
    <property type="molecule type" value="Genomic_DNA"/>
</dbReference>
<dbReference type="Gene3D" id="1.10.10.60">
    <property type="entry name" value="Homeodomain-like"/>
    <property type="match status" value="1"/>
</dbReference>
<evidence type="ECO:0000313" key="14">
    <source>
        <dbReference type="EMBL" id="ECV8759314.1"/>
    </source>
</evidence>
<dbReference type="EMBL" id="DAAFPQ010000005">
    <property type="protein sequence ID" value="HAB0970877.1"/>
    <property type="molecule type" value="Genomic_DNA"/>
</dbReference>
<dbReference type="Proteomes" id="UP000885258">
    <property type="component" value="Unassembled WGS sequence"/>
</dbReference>
<reference evidence="15" key="7">
    <citation type="submission" date="2019-09" db="EMBL/GenBank/DDBJ databases">
        <authorList>
            <consortium name="GenomeTrakr network: Whole genome sequencing for foodborne pathogen traceback"/>
        </authorList>
    </citation>
    <scope>NUCLEOTIDE SEQUENCE [LARGE SCALE GENOMIC DNA]</scope>
    <source>
        <strain evidence="15">AUSMDU00020735</strain>
        <strain evidence="11 25">VA_WGS-00080</strain>
    </source>
</reference>
<evidence type="ECO:0000313" key="22">
    <source>
        <dbReference type="EMBL" id="MLP84967.1"/>
    </source>
</evidence>
<evidence type="ECO:0000313" key="11">
    <source>
        <dbReference type="EMBL" id="ECE0294303.1"/>
    </source>
</evidence>
<dbReference type="InterPro" id="IPR003313">
    <property type="entry name" value="AraC-bd"/>
</dbReference>
<evidence type="ECO:0000313" key="13">
    <source>
        <dbReference type="EMBL" id="ECU8352435.1"/>
    </source>
</evidence>
<dbReference type="Proteomes" id="UP000839914">
    <property type="component" value="Unassembled WGS sequence"/>
</dbReference>
<dbReference type="EMBL" id="AAHDPU010000006">
    <property type="protein sequence ID" value="EBU9272175.1"/>
    <property type="molecule type" value="Genomic_DNA"/>
</dbReference>
<evidence type="ECO:0000256" key="1">
    <source>
        <dbReference type="ARBA" id="ARBA00022491"/>
    </source>
</evidence>
<reference evidence="6 23" key="2">
    <citation type="journal article" date="2015" name="Genome Announc.">
        <title>Complete Genome Sequencing of a Multidrug-Resistant and Human-Invasive Salmonella enterica Serovar Typhimurium Strain of the Emerging Sequence Type 213 Genotype.</title>
        <authorList>
            <person name="Calva E."/>
            <person name="Silva C."/>
            <person name="Zaidi M.B."/>
            <person name="Sanchez-Flores A."/>
            <person name="Estrada K."/>
            <person name="Silva G.G."/>
            <person name="Soto-Jimenez L.M."/>
            <person name="Wiesner M."/>
            <person name="Fernandez-Mora M."/>
            <person name="Edwards R.A."/>
            <person name="Vinuesa P."/>
        </authorList>
    </citation>
    <scope>NUCLEOTIDE SEQUENCE [LARGE SCALE GENOMIC DNA]</scope>
    <source>
        <strain evidence="6 23">YU39</strain>
    </source>
</reference>
<dbReference type="InterPro" id="IPR018060">
    <property type="entry name" value="HTH_AraC"/>
</dbReference>
<evidence type="ECO:0000256" key="2">
    <source>
        <dbReference type="ARBA" id="ARBA00023015"/>
    </source>
</evidence>
<dbReference type="Proteomes" id="UP000839617">
    <property type="component" value="Unassembled WGS sequence"/>
</dbReference>
<dbReference type="FunFam" id="1.10.10.60:FF:000132">
    <property type="entry name" value="AraC family transcriptional regulator"/>
    <property type="match status" value="1"/>
</dbReference>
<evidence type="ECO:0000313" key="17">
    <source>
        <dbReference type="EMBL" id="EDI6663691.1"/>
    </source>
</evidence>
<dbReference type="GO" id="GO:0043565">
    <property type="term" value="F:sequence-specific DNA binding"/>
    <property type="evidence" value="ECO:0007669"/>
    <property type="project" value="InterPro"/>
</dbReference>
<dbReference type="PROSITE" id="PS00041">
    <property type="entry name" value="HTH_ARAC_FAMILY_1"/>
    <property type="match status" value="1"/>
</dbReference>
<dbReference type="EMBL" id="AALDNI010000021">
    <property type="protein sequence ID" value="ECY5341808.1"/>
    <property type="molecule type" value="Genomic_DNA"/>
</dbReference>
<dbReference type="Proteomes" id="UP000839911">
    <property type="component" value="Unassembled WGS sequence"/>
</dbReference>
<dbReference type="EMBL" id="AAHRYM010000007">
    <property type="protein sequence ID" value="EBZ6920868.1"/>
    <property type="molecule type" value="Genomic_DNA"/>
</dbReference>
<dbReference type="PANTHER" id="PTHR11019:SF199">
    <property type="entry name" value="HTH-TYPE TRANSCRIPTIONAL REGULATOR NIMR"/>
    <property type="match status" value="1"/>
</dbReference>
<dbReference type="SMR" id="A0A0D6GG84"/>
<evidence type="ECO:0000256" key="3">
    <source>
        <dbReference type="ARBA" id="ARBA00023125"/>
    </source>
</evidence>
<gene>
    <name evidence="6" type="primary">yeaM</name>
    <name evidence="14" type="ORF">AAB27_00210</name>
    <name evidence="21" type="ORF">AU613_01550</name>
    <name evidence="16" type="ORF">AVC05_11220</name>
    <name evidence="13" type="ORF">B1P38_02180</name>
    <name evidence="11" type="ORF">CE70_03680</name>
    <name evidence="17" type="ORF">CFF59_00180</name>
    <name evidence="20" type="ORF">DD95_18800</name>
    <name evidence="7" type="ORF">DMO92_08875</name>
    <name evidence="8" type="ORF">DPS76_10735</name>
    <name evidence="22" type="ORF">DRM14_06465</name>
    <name evidence="9" type="ORF">DU071_03505</name>
    <name evidence="12" type="ORF">E0935_07625</name>
    <name evidence="10" type="ORF">EER35_07695</name>
    <name evidence="15" type="ORF">F3R12_02505</name>
    <name evidence="19" type="ORF">G0P45_05790</name>
    <name evidence="18" type="ORF">GB466_09885</name>
    <name evidence="6" type="ORF">SE14_01343</name>
</gene>
<dbReference type="PANTHER" id="PTHR11019">
    <property type="entry name" value="HTH-TYPE TRANSCRIPTIONAL REGULATOR NIMR"/>
    <property type="match status" value="1"/>
</dbReference>
<evidence type="ECO:0000313" key="18">
    <source>
        <dbReference type="EMBL" id="HAB0970877.1"/>
    </source>
</evidence>
<keyword evidence="3" id="KW-0238">DNA-binding</keyword>
<dbReference type="Proteomes" id="UP000839905">
    <property type="component" value="Unassembled WGS sequence"/>
</dbReference>
<dbReference type="EMBL" id="JYVU01000055">
    <property type="protein sequence ID" value="KTZ08351.1"/>
    <property type="molecule type" value="Genomic_DNA"/>
</dbReference>
<name>A0A0D6GG84_SALTM</name>
<dbReference type="Proteomes" id="UP000839581">
    <property type="component" value="Unassembled WGS sequence"/>
</dbReference>
<evidence type="ECO:0000313" key="10">
    <source>
        <dbReference type="EMBL" id="EBZ6920868.1"/>
    </source>
</evidence>
<evidence type="ECO:0000313" key="8">
    <source>
        <dbReference type="EMBL" id="EBW5462913.1"/>
    </source>
</evidence>
<dbReference type="InterPro" id="IPR009057">
    <property type="entry name" value="Homeodomain-like_sf"/>
</dbReference>
<dbReference type="AlphaFoldDB" id="A0A0D6GG84"/>
<dbReference type="EMBL" id="RSUA01000002">
    <property type="protein sequence ID" value="MIT47583.1"/>
    <property type="molecule type" value="Genomic_DNA"/>
</dbReference>
<evidence type="ECO:0000313" key="7">
    <source>
        <dbReference type="EMBL" id="EBU9272175.1"/>
    </source>
</evidence>
<dbReference type="RefSeq" id="WP_000579793.1">
    <property type="nucleotide sequence ID" value="NZ_AP023291.1"/>
</dbReference>
<dbReference type="EMBL" id="AAKUOT010000001">
    <property type="protein sequence ID" value="ECV8759314.1"/>
    <property type="molecule type" value="Genomic_DNA"/>
</dbReference>
<reference evidence="19" key="3">
    <citation type="journal article" date="2018" name="Genome Biol.">
        <title>SKESA: strategic k-mer extension for scrupulous assemblies.</title>
        <authorList>
            <person name="Souvorov A."/>
            <person name="Agarwala R."/>
            <person name="Lipman D.J."/>
        </authorList>
    </citation>
    <scope>NUCLEOTIDE SEQUENCE</scope>
    <source>
        <strain evidence="18">Salmonella enterica</strain>
        <strain evidence="19">SSI_AA659</strain>
    </source>
</reference>
<evidence type="ECO:0000313" key="20">
    <source>
        <dbReference type="EMBL" id="KTZ08351.1"/>
    </source>
</evidence>
<feature type="domain" description="HTH araC/xylS-type" evidence="5">
    <location>
        <begin position="157"/>
        <end position="257"/>
    </location>
</feature>
<dbReference type="OMA" id="RHDDHQI"/>
<organism evidence="19">
    <name type="scientific">Salmonella typhimurium</name>
    <dbReference type="NCBI Taxonomy" id="90371"/>
    <lineage>
        <taxon>Bacteria</taxon>
        <taxon>Pseudomonadati</taxon>
        <taxon>Pseudomonadota</taxon>
        <taxon>Gammaproteobacteria</taxon>
        <taxon>Enterobacterales</taxon>
        <taxon>Enterobacteriaceae</taxon>
        <taxon>Salmonella</taxon>
    </lineage>
</organism>
<dbReference type="PROSITE" id="PS01124">
    <property type="entry name" value="HTH_ARAC_FAMILY_2"/>
    <property type="match status" value="1"/>
</dbReference>
<dbReference type="EMBL" id="AAKRET010000001">
    <property type="protein sequence ID" value="ECU8352435.1"/>
    <property type="molecule type" value="Genomic_DNA"/>
</dbReference>
<reference evidence="13" key="5">
    <citation type="submission" date="2018-08" db="EMBL/GenBank/DDBJ databases">
        <authorList>
            <consortium name="PulseNet: The National Subtyping Network for Foodborne Disease Surveillance"/>
            <person name="Tarr C.L."/>
            <person name="Trees E."/>
            <person name="Katz L.S."/>
            <person name="Carleton-Romer H.A."/>
            <person name="Stroika S."/>
            <person name="Kucerova Z."/>
            <person name="Roache K.F."/>
            <person name="Sabol A.L."/>
            <person name="Besser J."/>
            <person name="Gerner-Smidt P."/>
        </authorList>
    </citation>
    <scope>NUCLEOTIDE SEQUENCE [LARGE SCALE GENOMIC DNA]</scope>
    <source>
        <strain evidence="13">PNUSAS008736</strain>
        <strain evidence="17">PNUSAS016739</strain>
    </source>
</reference>
<accession>A0A0F7DIE5</accession>
<dbReference type="SUPFAM" id="SSF51182">
    <property type="entry name" value="RmlC-like cupins"/>
    <property type="match status" value="1"/>
</dbReference>
<evidence type="ECO:0000313" key="16">
    <source>
        <dbReference type="EMBL" id="ECY5341808.1"/>
    </source>
</evidence>
<evidence type="ECO:0000313" key="6">
    <source>
        <dbReference type="EMBL" id="AKH06890.1"/>
    </source>
</evidence>
<dbReference type="Proteomes" id="UP000839909">
    <property type="component" value="Unassembled WGS sequence"/>
</dbReference>
<evidence type="ECO:0000313" key="23">
    <source>
        <dbReference type="Proteomes" id="UP000034636"/>
    </source>
</evidence>
<keyword evidence="1" id="KW-0678">Repressor</keyword>
<evidence type="ECO:0000259" key="5">
    <source>
        <dbReference type="PROSITE" id="PS01124"/>
    </source>
</evidence>
<dbReference type="Pfam" id="PF12833">
    <property type="entry name" value="HTH_18"/>
    <property type="match status" value="1"/>
</dbReference>
<protein>
    <submittedName>
        <fullName evidence="7">AraC family transcriptional regulator</fullName>
    </submittedName>
    <submittedName>
        <fullName evidence="18">Helix-turn-helix domain-containing protein</fullName>
    </submittedName>
    <submittedName>
        <fullName evidence="19">Helix-turn-helix transcriptional regulator</fullName>
    </submittedName>
    <submittedName>
        <fullName evidence="6">Putative regulatory protein</fullName>
    </submittedName>
</protein>
<dbReference type="Proteomes" id="UP000885385">
    <property type="component" value="Unassembled WGS sequence"/>
</dbReference>
<keyword evidence="2" id="KW-0805">Transcription regulation</keyword>
<dbReference type="EMBL" id="AAMLUT010000001">
    <property type="protein sequence ID" value="EDI6663691.1"/>
    <property type="molecule type" value="Genomic_DNA"/>
</dbReference>
<evidence type="ECO:0000313" key="25">
    <source>
        <dbReference type="Proteomes" id="UP000338496"/>
    </source>
</evidence>
<dbReference type="Proteomes" id="UP000839915">
    <property type="component" value="Unassembled WGS sequence"/>
</dbReference>
<dbReference type="PATRIC" id="fig|59201.121.peg.952"/>
<reference evidence="9" key="4">
    <citation type="submission" date="2018-07" db="EMBL/GenBank/DDBJ databases">
        <authorList>
            <person name="Ashton P.M."/>
            <person name="Dallman T."/>
            <person name="Nair S."/>
            <person name="De Pinna E."/>
            <person name="Peters T."/>
            <person name="Grant K."/>
        </authorList>
    </citation>
    <scope>NUCLEOTIDE SEQUENCE [LARGE SCALE GENOMIC DNA]</scope>
    <source>
        <strain evidence="12">265852</strain>
        <strain evidence="21">29290</strain>
        <strain evidence="9">356083</strain>
        <strain evidence="8">422529</strain>
        <strain evidence="22">425567</strain>
        <strain evidence="16">43916</strain>
        <strain evidence="7">488670</strain>
        <strain evidence="10">632340</strain>
        <strain evidence="14">86846</strain>
    </source>
</reference>
<dbReference type="Proteomes" id="UP000054461">
    <property type="component" value="Unassembled WGS sequence"/>
</dbReference>
<dbReference type="Proteomes" id="UP000839908">
    <property type="component" value="Unassembled WGS sequence"/>
</dbReference>
<dbReference type="EMBL" id="CP011428">
    <property type="protein sequence ID" value="AKH06890.1"/>
    <property type="molecule type" value="Genomic_DNA"/>
</dbReference>
<evidence type="ECO:0000256" key="4">
    <source>
        <dbReference type="ARBA" id="ARBA00023163"/>
    </source>
</evidence>
<dbReference type="Proteomes" id="UP000338496">
    <property type="component" value="Unassembled WGS sequence"/>
</dbReference>
<dbReference type="CDD" id="cd06124">
    <property type="entry name" value="cupin_NimR-like_N"/>
    <property type="match status" value="1"/>
</dbReference>
<evidence type="ECO:0000313" key="15">
    <source>
        <dbReference type="EMBL" id="ECW0638748.1"/>
    </source>
</evidence>
<dbReference type="EMBL" id="AAHNIA010000004">
    <property type="protein sequence ID" value="EBY1701028.1"/>
    <property type="molecule type" value="Genomic_DNA"/>
</dbReference>
<dbReference type="EMBL" id="AAHIPE010000009">
    <property type="protein sequence ID" value="EBW5462913.1"/>
    <property type="molecule type" value="Genomic_DNA"/>
</dbReference>
<proteinExistence type="predicted"/>
<dbReference type="Proteomes" id="UP000839616">
    <property type="component" value="Unassembled WGS sequence"/>
</dbReference>
<dbReference type="Proteomes" id="UP000839595">
    <property type="component" value="Unassembled WGS sequence"/>
</dbReference>
<evidence type="ECO:0000313" key="21">
    <source>
        <dbReference type="EMBL" id="MIT47583.1"/>
    </source>
</evidence>